<feature type="region of interest" description="Disordered" evidence="1">
    <location>
        <begin position="2094"/>
        <end position="2117"/>
    </location>
</feature>
<reference evidence="3 4" key="1">
    <citation type="submission" date="2016-10" db="EMBL/GenBank/DDBJ databases">
        <authorList>
            <person name="de Groot N.N."/>
        </authorList>
    </citation>
    <scope>NUCLEOTIDE SEQUENCE [LARGE SCALE GENOMIC DNA]</scope>
    <source>
        <strain evidence="3 4">DSM 19219</strain>
    </source>
</reference>
<dbReference type="GO" id="GO:0003824">
    <property type="term" value="F:catalytic activity"/>
    <property type="evidence" value="ECO:0007669"/>
    <property type="project" value="UniProtKB-ARBA"/>
</dbReference>
<protein>
    <submittedName>
        <fullName evidence="3">Filamentous hemagglutinin</fullName>
    </submittedName>
</protein>
<gene>
    <name evidence="3" type="ORF">SAMN05443545_10353</name>
</gene>
<proteinExistence type="predicted"/>
<evidence type="ECO:0000313" key="4">
    <source>
        <dbReference type="Proteomes" id="UP000198500"/>
    </source>
</evidence>
<dbReference type="Gene3D" id="2.160.20.10">
    <property type="entry name" value="Single-stranded right-handed beta-helix, Pectin lyase-like"/>
    <property type="match status" value="1"/>
</dbReference>
<dbReference type="Pfam" id="PF05860">
    <property type="entry name" value="TPS"/>
    <property type="match status" value="1"/>
</dbReference>
<dbReference type="InterPro" id="IPR024973">
    <property type="entry name" value="ESPR"/>
</dbReference>
<dbReference type="InterPro" id="IPR008619">
    <property type="entry name" value="Filamentous_hemagglutn_rpt"/>
</dbReference>
<dbReference type="InterPro" id="IPR011050">
    <property type="entry name" value="Pectin_lyase_fold/virulence"/>
</dbReference>
<feature type="region of interest" description="Disordered" evidence="1">
    <location>
        <begin position="78"/>
        <end position="106"/>
    </location>
</feature>
<dbReference type="Pfam" id="PF05594">
    <property type="entry name" value="Fil_haemagg"/>
    <property type="match status" value="12"/>
</dbReference>
<accession>A0A1H2WYF5</accession>
<dbReference type="InterPro" id="IPR010069">
    <property type="entry name" value="CdiA_FHA1_rpt"/>
</dbReference>
<feature type="compositionally biased region" description="Polar residues" evidence="1">
    <location>
        <begin position="1477"/>
        <end position="1488"/>
    </location>
</feature>
<dbReference type="OrthoDB" id="2664633at2"/>
<name>A0A1H2WYF5_9GAMM</name>
<dbReference type="STRING" id="574349.SAMN05443545_10353"/>
<dbReference type="NCBIfam" id="TIGR01731">
    <property type="entry name" value="fil_hemag_20aa"/>
    <property type="match status" value="22"/>
</dbReference>
<dbReference type="RefSeq" id="WP_092568652.1">
    <property type="nucleotide sequence ID" value="NZ_BMXH01000004.1"/>
</dbReference>
<dbReference type="SUPFAM" id="SSF51126">
    <property type="entry name" value="Pectin lyase-like"/>
    <property type="match status" value="1"/>
</dbReference>
<feature type="region of interest" description="Disordered" evidence="1">
    <location>
        <begin position="1468"/>
        <end position="1488"/>
    </location>
</feature>
<keyword evidence="4" id="KW-1185">Reference proteome</keyword>
<dbReference type="Proteomes" id="UP000198500">
    <property type="component" value="Unassembled WGS sequence"/>
</dbReference>
<feature type="compositionally biased region" description="Polar residues" evidence="1">
    <location>
        <begin position="91"/>
        <end position="105"/>
    </location>
</feature>
<dbReference type="Pfam" id="PF13018">
    <property type="entry name" value="ESPR"/>
    <property type="match status" value="1"/>
</dbReference>
<evidence type="ECO:0000313" key="3">
    <source>
        <dbReference type="EMBL" id="SDW85650.1"/>
    </source>
</evidence>
<feature type="region of interest" description="Disordered" evidence="1">
    <location>
        <begin position="20"/>
        <end position="39"/>
    </location>
</feature>
<dbReference type="InterPro" id="IPR008638">
    <property type="entry name" value="FhaB/CdiA-like_TPS"/>
</dbReference>
<evidence type="ECO:0000259" key="2">
    <source>
        <dbReference type="SMART" id="SM00912"/>
    </source>
</evidence>
<dbReference type="SMART" id="SM00912">
    <property type="entry name" value="Haemagg_act"/>
    <property type="match status" value="1"/>
</dbReference>
<dbReference type="InterPro" id="IPR025157">
    <property type="entry name" value="Hemagglutinin_rpt"/>
</dbReference>
<dbReference type="Pfam" id="PF13332">
    <property type="entry name" value="Fil_haemagg_2"/>
    <property type="match status" value="3"/>
</dbReference>
<organism evidence="3 4">
    <name type="scientific">Aidingimonas halophila</name>
    <dbReference type="NCBI Taxonomy" id="574349"/>
    <lineage>
        <taxon>Bacteria</taxon>
        <taxon>Pseudomonadati</taxon>
        <taxon>Pseudomonadota</taxon>
        <taxon>Gammaproteobacteria</taxon>
        <taxon>Oceanospirillales</taxon>
        <taxon>Halomonadaceae</taxon>
        <taxon>Aidingimonas</taxon>
    </lineage>
</organism>
<evidence type="ECO:0000256" key="1">
    <source>
        <dbReference type="SAM" id="MobiDB-lite"/>
    </source>
</evidence>
<dbReference type="NCBIfam" id="TIGR01901">
    <property type="entry name" value="adhes_NPXG"/>
    <property type="match status" value="1"/>
</dbReference>
<sequence length="2516" mass="263705">MNRYCYRLVFNKAKGRRVVASEAATSERQDGAATPRGHMSSHSVALRRILGTLQPLAWSILLALGLVPVPVHAQIAPDRSAPGSQRPHVLNSANGTPQVNITSPNAKGVSRNAYRQFDVDGKGAILNNARTATPTRIGGWVQSNPNLATGEARVIVNEVNSSNPSRLHGAVEVAGRRAEVIIANPAGIDVDGAGFINTQGITLTTGQPQYDNGALDDYRVEGGTVRIHGDGLDAGDADYAAILARAADIQAGVWAEELEVVTGTNRISADRQAIDTIEGGGEPPSVGIDVAHLGGMYAGKIHLMATERGVGVHHAGDMVADEIVVEADGRITNRGRIATQEDMRLASRGDIANYGSLRAGDEIVATSDGEIANRDSGTFIARDDVQLSAATLSSDGDSLLAAGVRDDGALGDHGDLTIAATRDIEGSGQHIAAGGFYAQAETVTLRNSHTQAQDIDIVAGQAGIDASGATLAAQGELSTSTPGSLRTDDASVVADTLTLDIGALSNSGGDIVHLGEQPLSLTLETLDNTSGRLASNNGALEIAAEGDIDNTQGRWLAEQIDVTAAGLNNSDGLLSASNGELRVQADELDNTKGRVETVGDLSLDIDGTLTNTGGEIVHAGAGAARIGASHIEGSNGLIAGQGELTLTADGIDLDGATTSAERIAVHTERLSHRQGEMSQHGDDAELLLAIREELDNREGWIASLADISLDAGDLVNHSGMLQAADDVRLETGTLNNRQGEILAGDSLGLDVNGGLDNTGGRVVASGDAALSTASLINADGILATQQGDLSLDSLGTIDNRQGRLEAGGGLASVSRALDNRNGDIIATAVDLTTQAHRLNNRGGLIAARESLELASGELDNTGGTLQAGDGLALDTHGKALLNTEAGTILGEDDVSLTVGGLDNTAGLIGAGTGLDLRADTITNRDSGTLLSEADMYAAAASLDNHGGQLQALGDLSLDLNGRLGNRNGLMRAGQTLELSANQVSNRHTQGDDQGIEGHRIQLDADELDNRQGTIRADQLAEIQVDEGVNNRDGLISSLDTLAIQANDIDNRAGTLIADRALDLTTARLTGDGRVLSLGDLALRLAGDFTLSESGEMMAEDDLHLVTSGSIDNRGGLSAGDTLSIEAGRLDNAADGELSGTTTQIDVERLTNRGLIDGVETHIVADVLDNLGTGRIYGDWLGIQAGSLTNDVENGQAAAIAARERLDIGAQRLTNREDALIFSAGDMAIGGRLDADSRATGRATRLDNNSATIEALGDLSLSAARLDNTNEHFATELVQVADLPQQRYIEPSGWDDKLSASEFTWLNTVDYATKTYQGGYLYGSNNILAGGEKILRWTEYDAERTEYESQVVHSRPGRILAGGDTYLGGDKLLNDKSQIVAGGVLSGDLKRLENREAQGRRYIEESGIKRSSSPSGYGVCQGGNGCGSRLYSRGWSAWQPYSYSGEADTFALPVTAVGGNHVIDGSDIQPDAHAGTSFDASAQGSHGAQVNLQTNGPDGRVIEVPALQLPPNYTSTAAHSAPLGMIRSVMPNVTLPANSLFQINPEPTAHYLVETDPRFTDRREWLGSDYMLDALQSDPSTVQQRLGDGFYEQRLVNEQIMQLTGQRYLAGHGNDDEQYRALMNAGITFAEEHDLRPGVALTAEQMAQLTSDIVWLVEQEVTREDGSITTVLVPQVYARVREGDLHEDGTLIAGDSLTLDVRNDIVNTGTLAGRELVELTAENIANLGGRIGGNRVDLEARNDLDNIGGEITAGESLALRAGRDLTLASTSERLAGLYVTEAGGGLSADAGRDLSVVGADLDSAGKLQLGAGRDLDVTSTLVSDQTNLGYRLSSTELERGTTLSAGSDLVFDAGRDLTLTAVEASADGDGLLSAGRDVTLDALATHESRSAWWNTTRESAEIGTQLDIGGSLALLAGQDIAARTAQLNTGDDLTLSAGRDISLEAGLSRQYEEARRGRTHTIDSQTRVQSTTLDTGGDLLLQAGNDLRLTASQLQAEGDAALMAGDRIDLLTAQEEDYSLYESRSSGLFSSSYRRDEEHDIRDVGTHITAGDDMTIASSGDQHYSGARLEAGRDLGLLSGGEIAFDMASDLHQESHERSKSNFVSQSAKGKGSTRETLRQSELVAQGDILLQAEQGIHALYTARRGESLDQAIERAVADNPDLAWLKTLQGRDDVTWESVDAFRDEWSYSHSGLSPIASTILTAVVSYYTANAASGMIGNLSGTAAGSQATFAAGATTAGDIAIAAGSGNAILSGIAGGAVGSGVGAFSQGGDWQEAAWRGGITGGFTGYLSAGTYYDNPINTAKDVGSDLAAGNLSNLANTAGHFGMQQIYGELQQKMADGVGLNSDELNWLLMAGSIAGNEVAGGRFWANDDDFNHTENTGTTGFFSRDKKSIAGSFFDLTDSALGYQDLPDASVRQQLMEGGIGLPIAGGHSLGSITQSYLARHGLVESAYLESVPFGIVAPPNAEVRLGQGDIINGFGAGKLFNWHGEIVPTGLFQHSRKFYSPFRPNNERGN</sequence>
<dbReference type="InterPro" id="IPR012334">
    <property type="entry name" value="Pectin_lyas_fold"/>
</dbReference>
<feature type="domain" description="Filamentous haemagglutinin FhaB/tRNA nuclease CdiA-like TPS" evidence="2">
    <location>
        <begin position="93"/>
        <end position="213"/>
    </location>
</feature>
<dbReference type="EMBL" id="FNNI01000003">
    <property type="protein sequence ID" value="SDW85650.1"/>
    <property type="molecule type" value="Genomic_DNA"/>
</dbReference>